<dbReference type="PANTHER" id="PTHR11412">
    <property type="entry name" value="MACROGLOBULIN / COMPLEMENT"/>
    <property type="match status" value="1"/>
</dbReference>
<dbReference type="Proteomes" id="UP000518266">
    <property type="component" value="Unassembled WGS sequence"/>
</dbReference>
<evidence type="ECO:0000313" key="3">
    <source>
        <dbReference type="EMBL" id="KAF3837478.1"/>
    </source>
</evidence>
<dbReference type="Pfam" id="PF07677">
    <property type="entry name" value="A2M_recep"/>
    <property type="match status" value="1"/>
</dbReference>
<comment type="caution">
    <text evidence="3">The sequence shown here is derived from an EMBL/GenBank/DDBJ whole genome shotgun (WGS) entry which is preliminary data.</text>
</comment>
<dbReference type="AlphaFoldDB" id="A0A7J5XMV4"/>
<sequence length="573" mass="64536">MKMLRVVPEGVLVKDPKIVIIDPTNQGVGREQVSALVENAVSGNSMGTLIQQPGGCGEQNMIGMTLPLIAATYLDKTNQWETVGFQKRAEALQHIKYGYNLQLTFLTNDGSFTVWPGYPSSSWLTAYVAKVFAMANNLVAVQSPHICEAIKFLILRAQQPEGLFGEVGKVFHGEMMVRCDVRGSDSDASMTAFCLIAMQESRTLCAASVAVAYLERRLPSLTNPYAVAMTSYAMANENKMNREILYKFASPELNHWPTRKGHIYTLEATAYALLALVKAEAFEDARPVVRWFNEQQKVGGGYGSTQATIMVYQAISEYWSSAKEPEYDLNVEIFLPGRAKPERYNFNRDNHYATRTSIINDINQNVTVTARGSGEATVTMVSLYYALPKQKESDCQKFNLSVQLIPEKMDEEEKIYKLRIEVLYKDKERDATMSILDIGMLTGFTVNTKDLDLLSKGHARTIAKYEMDKVLSERGSLILYLDKVSHRRPEEIIFRVHQKMKVGVLQPAAVSVYEYYEQRKGGQLLRLCRGDLCTCAEEDCSMQKKEKINNDQRTAKACESTQTSKIDFGWEKK</sequence>
<gene>
    <name evidence="3" type="ORF">F7725_004942</name>
</gene>
<dbReference type="EMBL" id="JAAKFY010000023">
    <property type="protein sequence ID" value="KAF3837478.1"/>
    <property type="molecule type" value="Genomic_DNA"/>
</dbReference>
<dbReference type="SMART" id="SM01419">
    <property type="entry name" value="Thiol-ester_cl"/>
    <property type="match status" value="1"/>
</dbReference>
<dbReference type="GO" id="GO:0005615">
    <property type="term" value="C:extracellular space"/>
    <property type="evidence" value="ECO:0007669"/>
    <property type="project" value="InterPro"/>
</dbReference>
<dbReference type="CDD" id="cd02896">
    <property type="entry name" value="complement_C3_C4_C5"/>
    <property type="match status" value="1"/>
</dbReference>
<feature type="domain" description="Alpha-macroglobulin receptor-binding" evidence="2">
    <location>
        <begin position="431"/>
        <end position="525"/>
    </location>
</feature>
<keyword evidence="1" id="KW-1015">Disulfide bond</keyword>
<protein>
    <recommendedName>
        <fullName evidence="2">Alpha-macroglobulin receptor-binding domain-containing protein</fullName>
    </recommendedName>
</protein>
<dbReference type="SUPFAM" id="SSF49410">
    <property type="entry name" value="Alpha-macroglobulin receptor domain"/>
    <property type="match status" value="1"/>
</dbReference>
<dbReference type="SMART" id="SM01361">
    <property type="entry name" value="A2M_recep"/>
    <property type="match status" value="1"/>
</dbReference>
<dbReference type="InterPro" id="IPR050473">
    <property type="entry name" value="A2M/Complement_sys"/>
</dbReference>
<organism evidence="3 4">
    <name type="scientific">Dissostichus mawsoni</name>
    <name type="common">Antarctic cod</name>
    <dbReference type="NCBI Taxonomy" id="36200"/>
    <lineage>
        <taxon>Eukaryota</taxon>
        <taxon>Metazoa</taxon>
        <taxon>Chordata</taxon>
        <taxon>Craniata</taxon>
        <taxon>Vertebrata</taxon>
        <taxon>Euteleostomi</taxon>
        <taxon>Actinopterygii</taxon>
        <taxon>Neopterygii</taxon>
        <taxon>Teleostei</taxon>
        <taxon>Neoteleostei</taxon>
        <taxon>Acanthomorphata</taxon>
        <taxon>Eupercaria</taxon>
        <taxon>Perciformes</taxon>
        <taxon>Notothenioidei</taxon>
        <taxon>Nototheniidae</taxon>
        <taxon>Dissostichus</taxon>
    </lineage>
</organism>
<name>A0A7J5XMV4_DISMA</name>
<dbReference type="PROSITE" id="PS00477">
    <property type="entry name" value="ALPHA_2_MACROGLOBULIN"/>
    <property type="match status" value="1"/>
</dbReference>
<evidence type="ECO:0000256" key="1">
    <source>
        <dbReference type="ARBA" id="ARBA00023157"/>
    </source>
</evidence>
<dbReference type="InterPro" id="IPR047565">
    <property type="entry name" value="Alpha-macroglob_thiol-ester_cl"/>
</dbReference>
<dbReference type="InterPro" id="IPR048848">
    <property type="entry name" value="C3_CUB2"/>
</dbReference>
<dbReference type="InterPro" id="IPR011626">
    <property type="entry name" value="Alpha-macroglobulin_TED"/>
</dbReference>
<dbReference type="Gene3D" id="2.60.40.690">
    <property type="entry name" value="Alpha-macroglobulin, receptor-binding domain"/>
    <property type="match status" value="1"/>
</dbReference>
<reference evidence="3 4" key="1">
    <citation type="submission" date="2020-03" db="EMBL/GenBank/DDBJ databases">
        <title>Dissostichus mawsoni Genome sequencing and assembly.</title>
        <authorList>
            <person name="Park H."/>
        </authorList>
    </citation>
    <scope>NUCLEOTIDE SEQUENCE [LARGE SCALE GENOMIC DNA]</scope>
    <source>
        <strain evidence="3">DM0001</strain>
        <tissue evidence="3">Muscle</tissue>
    </source>
</reference>
<dbReference type="InterPro" id="IPR008930">
    <property type="entry name" value="Terpenoid_cyclase/PrenylTrfase"/>
</dbReference>
<evidence type="ECO:0000313" key="4">
    <source>
        <dbReference type="Proteomes" id="UP000518266"/>
    </source>
</evidence>
<dbReference type="InterPro" id="IPR036595">
    <property type="entry name" value="A-macroglobulin_rcpt-bd_sf"/>
</dbReference>
<dbReference type="SUPFAM" id="SSF48239">
    <property type="entry name" value="Terpenoid cyclases/Protein prenyltransferases"/>
    <property type="match status" value="1"/>
</dbReference>
<dbReference type="Gene3D" id="2.20.210.20">
    <property type="match status" value="1"/>
</dbReference>
<dbReference type="InterPro" id="IPR008993">
    <property type="entry name" value="TIMP-like_OB-fold"/>
</dbReference>
<dbReference type="OrthoDB" id="6359008at2759"/>
<dbReference type="Pfam" id="PF07678">
    <property type="entry name" value="TED_complement"/>
    <property type="match status" value="1"/>
</dbReference>
<dbReference type="PANTHER" id="PTHR11412:SF81">
    <property type="entry name" value="COMPLEMENT C3"/>
    <property type="match status" value="1"/>
</dbReference>
<dbReference type="InterPro" id="IPR009048">
    <property type="entry name" value="A-macroglobulin_rcpt-bd"/>
</dbReference>
<dbReference type="InterPro" id="IPR019742">
    <property type="entry name" value="MacrogloblnA2_CS"/>
</dbReference>
<dbReference type="Gene3D" id="2.40.50.120">
    <property type="match status" value="1"/>
</dbReference>
<proteinExistence type="predicted"/>
<dbReference type="Gene3D" id="1.50.10.20">
    <property type="match status" value="1"/>
</dbReference>
<keyword evidence="4" id="KW-1185">Reference proteome</keyword>
<evidence type="ECO:0000259" key="2">
    <source>
        <dbReference type="SMART" id="SM01361"/>
    </source>
</evidence>
<accession>A0A7J5XMV4</accession>
<dbReference type="Pfam" id="PF21308">
    <property type="entry name" value="C3_CUB2"/>
    <property type="match status" value="1"/>
</dbReference>